<sequence length="151" mass="16972">MGDKHRFNPLQSIQVAKTHLFTNYELEGFGFQPVSSDLSLNTPATPKKAVLLHRTIPLDTVFQSTAAANSDLALPEKSLCYFSISKASRPLIWPLESTIRETNLEEARKKMRMVPSFEHMLANGFVDESGHQEMTISFSITPTILRHNISI</sequence>
<gene>
    <name evidence="1" type="ORF">K493DRAFT_301945</name>
</gene>
<keyword evidence="2" id="KW-1185">Reference proteome</keyword>
<protein>
    <submittedName>
        <fullName evidence="1">Uncharacterized protein</fullName>
    </submittedName>
</protein>
<dbReference type="EMBL" id="MCFE01000200">
    <property type="protein sequence ID" value="ORX94617.1"/>
    <property type="molecule type" value="Genomic_DNA"/>
</dbReference>
<organism evidence="1 2">
    <name type="scientific">Basidiobolus meristosporus CBS 931.73</name>
    <dbReference type="NCBI Taxonomy" id="1314790"/>
    <lineage>
        <taxon>Eukaryota</taxon>
        <taxon>Fungi</taxon>
        <taxon>Fungi incertae sedis</taxon>
        <taxon>Zoopagomycota</taxon>
        <taxon>Entomophthoromycotina</taxon>
        <taxon>Basidiobolomycetes</taxon>
        <taxon>Basidiobolales</taxon>
        <taxon>Basidiobolaceae</taxon>
        <taxon>Basidiobolus</taxon>
    </lineage>
</organism>
<comment type="caution">
    <text evidence="1">The sequence shown here is derived from an EMBL/GenBank/DDBJ whole genome shotgun (WGS) entry which is preliminary data.</text>
</comment>
<evidence type="ECO:0000313" key="1">
    <source>
        <dbReference type="EMBL" id="ORX94617.1"/>
    </source>
</evidence>
<reference evidence="1 2" key="1">
    <citation type="submission" date="2016-07" db="EMBL/GenBank/DDBJ databases">
        <title>Pervasive Adenine N6-methylation of Active Genes in Fungi.</title>
        <authorList>
            <consortium name="DOE Joint Genome Institute"/>
            <person name="Mondo S.J."/>
            <person name="Dannebaum R.O."/>
            <person name="Kuo R.C."/>
            <person name="Labutti K."/>
            <person name="Haridas S."/>
            <person name="Kuo A."/>
            <person name="Salamov A."/>
            <person name="Ahrendt S.R."/>
            <person name="Lipzen A."/>
            <person name="Sullivan W."/>
            <person name="Andreopoulos W.B."/>
            <person name="Clum A."/>
            <person name="Lindquist E."/>
            <person name="Daum C."/>
            <person name="Ramamoorthy G.K."/>
            <person name="Gryganskyi A."/>
            <person name="Culley D."/>
            <person name="Magnuson J.K."/>
            <person name="James T.Y."/>
            <person name="O'Malley M.A."/>
            <person name="Stajich J.E."/>
            <person name="Spatafora J.W."/>
            <person name="Visel A."/>
            <person name="Grigoriev I.V."/>
        </authorList>
    </citation>
    <scope>NUCLEOTIDE SEQUENCE [LARGE SCALE GENOMIC DNA]</scope>
    <source>
        <strain evidence="1 2">CBS 931.73</strain>
    </source>
</reference>
<dbReference type="InParanoid" id="A0A1Y1Y9E4"/>
<dbReference type="AlphaFoldDB" id="A0A1Y1Y9E4"/>
<dbReference type="Proteomes" id="UP000193498">
    <property type="component" value="Unassembled WGS sequence"/>
</dbReference>
<evidence type="ECO:0000313" key="2">
    <source>
        <dbReference type="Proteomes" id="UP000193498"/>
    </source>
</evidence>
<proteinExistence type="predicted"/>
<accession>A0A1Y1Y9E4</accession>
<name>A0A1Y1Y9E4_9FUNG</name>